<reference evidence="1" key="1">
    <citation type="journal article" date="2021" name="Nat. Commun.">
        <title>Genomic analyses provide insights into spinach domestication and the genetic basis of agronomic traits.</title>
        <authorList>
            <person name="Cai X."/>
            <person name="Sun X."/>
            <person name="Xu C."/>
            <person name="Sun H."/>
            <person name="Wang X."/>
            <person name="Ge C."/>
            <person name="Zhang Z."/>
            <person name="Wang Q."/>
            <person name="Fei Z."/>
            <person name="Jiao C."/>
            <person name="Wang Q."/>
        </authorList>
    </citation>
    <scope>NUCLEOTIDE SEQUENCE [LARGE SCALE GENOMIC DNA]</scope>
    <source>
        <strain evidence="1">cv. Varoflay</strain>
    </source>
</reference>
<dbReference type="GeneID" id="130469564"/>
<dbReference type="RefSeq" id="XP_056694897.1">
    <property type="nucleotide sequence ID" value="XM_056838919.1"/>
</dbReference>
<reference evidence="2" key="2">
    <citation type="submission" date="2025-08" db="UniProtKB">
        <authorList>
            <consortium name="RefSeq"/>
        </authorList>
    </citation>
    <scope>IDENTIFICATION</scope>
    <source>
        <tissue evidence="2">Leaf</tissue>
    </source>
</reference>
<proteinExistence type="predicted"/>
<evidence type="ECO:0000313" key="1">
    <source>
        <dbReference type="Proteomes" id="UP000813463"/>
    </source>
</evidence>
<organism evidence="1 2">
    <name type="scientific">Spinacia oleracea</name>
    <name type="common">Spinach</name>
    <dbReference type="NCBI Taxonomy" id="3562"/>
    <lineage>
        <taxon>Eukaryota</taxon>
        <taxon>Viridiplantae</taxon>
        <taxon>Streptophyta</taxon>
        <taxon>Embryophyta</taxon>
        <taxon>Tracheophyta</taxon>
        <taxon>Spermatophyta</taxon>
        <taxon>Magnoliopsida</taxon>
        <taxon>eudicotyledons</taxon>
        <taxon>Gunneridae</taxon>
        <taxon>Pentapetalae</taxon>
        <taxon>Caryophyllales</taxon>
        <taxon>Chenopodiaceae</taxon>
        <taxon>Chenopodioideae</taxon>
        <taxon>Anserineae</taxon>
        <taxon>Spinacia</taxon>
    </lineage>
</organism>
<keyword evidence="1" id="KW-1185">Reference proteome</keyword>
<dbReference type="PANTHER" id="PTHR33116">
    <property type="entry name" value="REVERSE TRANSCRIPTASE ZINC-BINDING DOMAIN-CONTAINING PROTEIN-RELATED-RELATED"/>
    <property type="match status" value="1"/>
</dbReference>
<dbReference type="Proteomes" id="UP000813463">
    <property type="component" value="Chromosome 3"/>
</dbReference>
<evidence type="ECO:0000313" key="2">
    <source>
        <dbReference type="RefSeq" id="XP_056694897.1"/>
    </source>
</evidence>
<protein>
    <submittedName>
        <fullName evidence="2">Uncharacterized mitochondrial protein AtMg00310-like</fullName>
    </submittedName>
</protein>
<sequence>MNADRKDELRNILAMTKVDNIGKQLGPAKLILIQSILLSLSAHVMRCFKLPLAIANKIDSVITRFWWASNGDRGIHWVNREMIQKPKGLGGLGIRSVSTLNDTMLFKQALRLHQNPKLLVSKVLFNTQGCFVCKERNALAAKQTLSWGRRGLANAVRLFDEGMAWKIGNGCNTKATSMAWVNGSIPQVKNNQ</sequence>
<name>A0ABM3RH08_SPIOL</name>
<gene>
    <name evidence="2" type="primary">LOC130469564</name>
</gene>
<dbReference type="PANTHER" id="PTHR33116:SF78">
    <property type="entry name" value="OS12G0587133 PROTEIN"/>
    <property type="match status" value="1"/>
</dbReference>
<accession>A0ABM3RH08</accession>